<accession>A0A0A9H1Y0</accession>
<protein>
    <submittedName>
        <fullName evidence="1">Uncharacterized protein</fullName>
    </submittedName>
</protein>
<proteinExistence type="predicted"/>
<organism evidence="1">
    <name type="scientific">Arundo donax</name>
    <name type="common">Giant reed</name>
    <name type="synonym">Donax arundinaceus</name>
    <dbReference type="NCBI Taxonomy" id="35708"/>
    <lineage>
        <taxon>Eukaryota</taxon>
        <taxon>Viridiplantae</taxon>
        <taxon>Streptophyta</taxon>
        <taxon>Embryophyta</taxon>
        <taxon>Tracheophyta</taxon>
        <taxon>Spermatophyta</taxon>
        <taxon>Magnoliopsida</taxon>
        <taxon>Liliopsida</taxon>
        <taxon>Poales</taxon>
        <taxon>Poaceae</taxon>
        <taxon>PACMAD clade</taxon>
        <taxon>Arundinoideae</taxon>
        <taxon>Arundineae</taxon>
        <taxon>Arundo</taxon>
    </lineage>
</organism>
<sequence>MLAAMKRMTQKCDTCSRLANTSWWKITKFHKNTDFSVAEIEKYEYAIG</sequence>
<name>A0A0A9H1Y0_ARUDO</name>
<reference evidence="1" key="1">
    <citation type="submission" date="2014-09" db="EMBL/GenBank/DDBJ databases">
        <authorList>
            <person name="Magalhaes I.L.F."/>
            <person name="Oliveira U."/>
            <person name="Santos F.R."/>
            <person name="Vidigal T.H.D.A."/>
            <person name="Brescovit A.D."/>
            <person name="Santos A.J."/>
        </authorList>
    </citation>
    <scope>NUCLEOTIDE SEQUENCE</scope>
    <source>
        <tissue evidence="1">Shoot tissue taken approximately 20 cm above the soil surface</tissue>
    </source>
</reference>
<evidence type="ECO:0000313" key="1">
    <source>
        <dbReference type="EMBL" id="JAE31220.1"/>
    </source>
</evidence>
<reference evidence="1" key="2">
    <citation type="journal article" date="2015" name="Data Brief">
        <title>Shoot transcriptome of the giant reed, Arundo donax.</title>
        <authorList>
            <person name="Barrero R.A."/>
            <person name="Guerrero F.D."/>
            <person name="Moolhuijzen P."/>
            <person name="Goolsby J.A."/>
            <person name="Tidwell J."/>
            <person name="Bellgard S.E."/>
            <person name="Bellgard M.I."/>
        </authorList>
    </citation>
    <scope>NUCLEOTIDE SEQUENCE</scope>
    <source>
        <tissue evidence="1">Shoot tissue taken approximately 20 cm above the soil surface</tissue>
    </source>
</reference>
<dbReference type="EMBL" id="GBRH01166676">
    <property type="protein sequence ID" value="JAE31220.1"/>
    <property type="molecule type" value="Transcribed_RNA"/>
</dbReference>
<dbReference type="AlphaFoldDB" id="A0A0A9H1Y0"/>